<feature type="signal peptide" evidence="2">
    <location>
        <begin position="1"/>
        <end position="22"/>
    </location>
</feature>
<keyword evidence="1" id="KW-0175">Coiled coil</keyword>
<proteinExistence type="predicted"/>
<protein>
    <recommendedName>
        <fullName evidence="5">Lipoprotein</fullName>
    </recommendedName>
</protein>
<gene>
    <name evidence="3" type="ORF">PMI13_01977</name>
</gene>
<name>J3CIV8_9FLAO</name>
<dbReference type="RefSeq" id="WP_007843123.1">
    <property type="nucleotide sequence ID" value="NZ_AKJY01000032.1"/>
</dbReference>
<feature type="chain" id="PRO_5003764354" description="Lipoprotein" evidence="2">
    <location>
        <begin position="23"/>
        <end position="268"/>
    </location>
</feature>
<accession>J3CIV8</accession>
<evidence type="ECO:0000313" key="3">
    <source>
        <dbReference type="EMBL" id="EJL72484.1"/>
    </source>
</evidence>
<dbReference type="EMBL" id="AKJY01000032">
    <property type="protein sequence ID" value="EJL72484.1"/>
    <property type="molecule type" value="Genomic_DNA"/>
</dbReference>
<evidence type="ECO:0000256" key="1">
    <source>
        <dbReference type="SAM" id="Coils"/>
    </source>
</evidence>
<sequence length="268" mass="30412">MKTKLLLIPMLVLLLTGCNSMSKISDLKDIEGKTLAHHVSYDASRRGSLIFTDKEGRVIVISEPPPDVATKLATELGAKADIIGKANIDLYLQTTKSIAELGRRTSAVNILRDALYKLTELKLRDNGLDGQTTALFNKILEAVKDISYVELQNAKTETEQAEAEKSKAKAKEALLTNNIVSFDNEAAQQLENQAFELLLDKKYSEAKEKFKTVDEIFPKYHSAYDIYRYLKNNESEADDKKILQDIYSKYRWGMPIRYQLEIRERIAE</sequence>
<organism evidence="3 4">
    <name type="scientific">Chryseobacterium populi</name>
    <dbReference type="NCBI Taxonomy" id="1144316"/>
    <lineage>
        <taxon>Bacteria</taxon>
        <taxon>Pseudomonadati</taxon>
        <taxon>Bacteroidota</taxon>
        <taxon>Flavobacteriia</taxon>
        <taxon>Flavobacteriales</taxon>
        <taxon>Weeksellaceae</taxon>
        <taxon>Chryseobacterium group</taxon>
        <taxon>Chryseobacterium</taxon>
    </lineage>
</organism>
<dbReference type="PROSITE" id="PS51257">
    <property type="entry name" value="PROKAR_LIPOPROTEIN"/>
    <property type="match status" value="1"/>
</dbReference>
<evidence type="ECO:0000256" key="2">
    <source>
        <dbReference type="SAM" id="SignalP"/>
    </source>
</evidence>
<reference evidence="3 4" key="1">
    <citation type="journal article" date="2012" name="J. Bacteriol.">
        <title>Twenty-one genome sequences from Pseudomonas species and 19 genome sequences from diverse bacteria isolated from the rhizosphere and endosphere of Populus deltoides.</title>
        <authorList>
            <person name="Brown S.D."/>
            <person name="Utturkar S.M."/>
            <person name="Klingeman D.M."/>
            <person name="Johnson C.M."/>
            <person name="Martin S.L."/>
            <person name="Land M.L."/>
            <person name="Lu T.Y."/>
            <person name="Schadt C.W."/>
            <person name="Doktycz M.J."/>
            <person name="Pelletier D.A."/>
        </authorList>
    </citation>
    <scope>NUCLEOTIDE SEQUENCE [LARGE SCALE GENOMIC DNA]</scope>
    <source>
        <strain evidence="3 4">CF314</strain>
    </source>
</reference>
<dbReference type="OrthoDB" id="1273919at2"/>
<feature type="coiled-coil region" evidence="1">
    <location>
        <begin position="151"/>
        <end position="178"/>
    </location>
</feature>
<comment type="caution">
    <text evidence="3">The sequence shown here is derived from an EMBL/GenBank/DDBJ whole genome shotgun (WGS) entry which is preliminary data.</text>
</comment>
<dbReference type="AlphaFoldDB" id="J3CIV8"/>
<dbReference type="PATRIC" id="fig|1144316.3.peg.1989"/>
<evidence type="ECO:0000313" key="4">
    <source>
        <dbReference type="Proteomes" id="UP000007509"/>
    </source>
</evidence>
<evidence type="ECO:0008006" key="5">
    <source>
        <dbReference type="Google" id="ProtNLM"/>
    </source>
</evidence>
<dbReference type="Proteomes" id="UP000007509">
    <property type="component" value="Unassembled WGS sequence"/>
</dbReference>
<keyword evidence="2" id="KW-0732">Signal</keyword>
<keyword evidence="4" id="KW-1185">Reference proteome</keyword>